<evidence type="ECO:0000313" key="1">
    <source>
        <dbReference type="EMBL" id="RAH39699.1"/>
    </source>
</evidence>
<protein>
    <submittedName>
        <fullName evidence="1">Uncharacterized protein</fullName>
    </submittedName>
</protein>
<name>A0ACD1FRV6_9EURO</name>
<evidence type="ECO:0000313" key="2">
    <source>
        <dbReference type="Proteomes" id="UP000249057"/>
    </source>
</evidence>
<reference evidence="1" key="1">
    <citation type="submission" date="2018-02" db="EMBL/GenBank/DDBJ databases">
        <title>The genomes of Aspergillus section Nigri reveals drivers in fungal speciation.</title>
        <authorList>
            <consortium name="DOE Joint Genome Institute"/>
            <person name="Vesth T.C."/>
            <person name="Nybo J."/>
            <person name="Theobald S."/>
            <person name="Brandl J."/>
            <person name="Frisvad J.C."/>
            <person name="Nielsen K.F."/>
            <person name="Lyhne E.K."/>
            <person name="Kogle M.E."/>
            <person name="Kuo A."/>
            <person name="Riley R."/>
            <person name="Clum A."/>
            <person name="Nolan M."/>
            <person name="Lipzen A."/>
            <person name="Salamov A."/>
            <person name="Henrissat B."/>
            <person name="Wiebenga A."/>
            <person name="De vries R.P."/>
            <person name="Grigoriev I.V."/>
            <person name="Mortensen U.H."/>
            <person name="Andersen M.R."/>
            <person name="Baker S.E."/>
        </authorList>
    </citation>
    <scope>NUCLEOTIDE SEQUENCE</scope>
    <source>
        <strain evidence="1">CBS 621.78</strain>
    </source>
</reference>
<keyword evidence="2" id="KW-1185">Reference proteome</keyword>
<dbReference type="Proteomes" id="UP000249057">
    <property type="component" value="Unassembled WGS sequence"/>
</dbReference>
<gene>
    <name evidence="1" type="ORF">BO95DRAFT_457949</name>
</gene>
<proteinExistence type="predicted"/>
<accession>A0ACD1FRV6</accession>
<organism evidence="1 2">
    <name type="scientific">Aspergillus brunneoviolaceus CBS 621.78</name>
    <dbReference type="NCBI Taxonomy" id="1450534"/>
    <lineage>
        <taxon>Eukaryota</taxon>
        <taxon>Fungi</taxon>
        <taxon>Dikarya</taxon>
        <taxon>Ascomycota</taxon>
        <taxon>Pezizomycotina</taxon>
        <taxon>Eurotiomycetes</taxon>
        <taxon>Eurotiomycetidae</taxon>
        <taxon>Eurotiales</taxon>
        <taxon>Aspergillaceae</taxon>
        <taxon>Aspergillus</taxon>
        <taxon>Aspergillus subgen. Circumdati</taxon>
    </lineage>
</organism>
<sequence>MHSVHDGRHNPFDTGVKRFSDIEIEAEQDWRKIYDPKPALPQEKPAPHAHEAYADSTHANSNSKRRKQVHTRCNPQTSHRFDSPSGEWLVASKKPGTLDSEHALGSRSIIEPHRNLDSFLVESLIACTEHDH</sequence>
<dbReference type="EMBL" id="KZ825438">
    <property type="protein sequence ID" value="RAH39699.1"/>
    <property type="molecule type" value="Genomic_DNA"/>
</dbReference>